<evidence type="ECO:0008006" key="3">
    <source>
        <dbReference type="Google" id="ProtNLM"/>
    </source>
</evidence>
<feature type="non-terminal residue" evidence="1">
    <location>
        <position position="1"/>
    </location>
</feature>
<proteinExistence type="predicted"/>
<keyword evidence="2" id="KW-1185">Reference proteome</keyword>
<protein>
    <recommendedName>
        <fullName evidence="3">Retrovirus-related Pol polyprotein from transposon opus</fullName>
    </recommendedName>
</protein>
<dbReference type="OrthoDB" id="8060624at2759"/>
<evidence type="ECO:0000313" key="1">
    <source>
        <dbReference type="EMBL" id="RDX84458.1"/>
    </source>
</evidence>
<sequence length="206" mass="23734">MRPSLKAKLTCLTKLHINIPFAEAIATMPKYDKFLKEVISNKIILGEFELVELNEECSIIELKKFPSKLKELGSFTIPYTIMNSHFERDKTIAHPRGVIKNVLIKVDKFIFLVDVIILDTEDDKDVLIVLGQSFLNIRGTLIDVRQGKLTLRLMRRRFVKDFSKISKPMINLLAKDTEFEFSYACFKAFELLKEKLTSAPMVATFD</sequence>
<dbReference type="PANTHER" id="PTHR33067">
    <property type="entry name" value="RNA-DIRECTED DNA POLYMERASE-RELATED"/>
    <property type="match status" value="1"/>
</dbReference>
<dbReference type="SUPFAM" id="SSF56672">
    <property type="entry name" value="DNA/RNA polymerases"/>
    <property type="match status" value="1"/>
</dbReference>
<dbReference type="InterPro" id="IPR043128">
    <property type="entry name" value="Rev_trsase/Diguanyl_cyclase"/>
</dbReference>
<evidence type="ECO:0000313" key="2">
    <source>
        <dbReference type="Proteomes" id="UP000257109"/>
    </source>
</evidence>
<organism evidence="1 2">
    <name type="scientific">Mucuna pruriens</name>
    <name type="common">Velvet bean</name>
    <name type="synonym">Dolichos pruriens</name>
    <dbReference type="NCBI Taxonomy" id="157652"/>
    <lineage>
        <taxon>Eukaryota</taxon>
        <taxon>Viridiplantae</taxon>
        <taxon>Streptophyta</taxon>
        <taxon>Embryophyta</taxon>
        <taxon>Tracheophyta</taxon>
        <taxon>Spermatophyta</taxon>
        <taxon>Magnoliopsida</taxon>
        <taxon>eudicotyledons</taxon>
        <taxon>Gunneridae</taxon>
        <taxon>Pentapetalae</taxon>
        <taxon>rosids</taxon>
        <taxon>fabids</taxon>
        <taxon>Fabales</taxon>
        <taxon>Fabaceae</taxon>
        <taxon>Papilionoideae</taxon>
        <taxon>50 kb inversion clade</taxon>
        <taxon>NPAAA clade</taxon>
        <taxon>indigoferoid/millettioid clade</taxon>
        <taxon>Phaseoleae</taxon>
        <taxon>Mucuna</taxon>
    </lineage>
</organism>
<dbReference type="PANTHER" id="PTHR33067:SF9">
    <property type="entry name" value="RNA-DIRECTED DNA POLYMERASE"/>
    <property type="match status" value="1"/>
</dbReference>
<dbReference type="EMBL" id="QJKJ01007044">
    <property type="protein sequence ID" value="RDX84458.1"/>
    <property type="molecule type" value="Genomic_DNA"/>
</dbReference>
<reference evidence="1" key="1">
    <citation type="submission" date="2018-05" db="EMBL/GenBank/DDBJ databases">
        <title>Draft genome of Mucuna pruriens seed.</title>
        <authorList>
            <person name="Nnadi N.E."/>
            <person name="Vos R."/>
            <person name="Hasami M.H."/>
            <person name="Devisetty U.K."/>
            <person name="Aguiy J.C."/>
        </authorList>
    </citation>
    <scope>NUCLEOTIDE SEQUENCE [LARGE SCALE GENOMIC DNA]</scope>
    <source>
        <strain evidence="1">JCA_2017</strain>
    </source>
</reference>
<dbReference type="AlphaFoldDB" id="A0A371G1N8"/>
<dbReference type="Gene3D" id="3.30.70.270">
    <property type="match status" value="1"/>
</dbReference>
<comment type="caution">
    <text evidence="1">The sequence shown here is derived from an EMBL/GenBank/DDBJ whole genome shotgun (WGS) entry which is preliminary data.</text>
</comment>
<accession>A0A371G1N8</accession>
<dbReference type="Proteomes" id="UP000257109">
    <property type="component" value="Unassembled WGS sequence"/>
</dbReference>
<dbReference type="InterPro" id="IPR043502">
    <property type="entry name" value="DNA/RNA_pol_sf"/>
</dbReference>
<name>A0A371G1N8_MUCPR</name>
<gene>
    <name evidence="1" type="ORF">CR513_34487</name>
</gene>